<name>A0A2S5RFV0_9MOLU</name>
<protein>
    <submittedName>
        <fullName evidence="8">Serine/threonine protein kinase</fullName>
    </submittedName>
</protein>
<evidence type="ECO:0000256" key="5">
    <source>
        <dbReference type="PROSITE-ProRule" id="PRU10141"/>
    </source>
</evidence>
<dbReference type="Gene3D" id="1.10.510.10">
    <property type="entry name" value="Transferase(Phosphotransferase) domain 1"/>
    <property type="match status" value="1"/>
</dbReference>
<dbReference type="STRING" id="1399797.GCA_000518285_02077"/>
<keyword evidence="1" id="KW-0808">Transferase</keyword>
<evidence type="ECO:0000256" key="3">
    <source>
        <dbReference type="ARBA" id="ARBA00022777"/>
    </source>
</evidence>
<dbReference type="Pfam" id="PF00069">
    <property type="entry name" value="Pkinase"/>
    <property type="match status" value="1"/>
</dbReference>
<keyword evidence="6" id="KW-0472">Membrane</keyword>
<keyword evidence="4 5" id="KW-0067">ATP-binding</keyword>
<keyword evidence="3 8" id="KW-0418">Kinase</keyword>
<dbReference type="InterPro" id="IPR008271">
    <property type="entry name" value="Ser/Thr_kinase_AS"/>
</dbReference>
<evidence type="ECO:0000256" key="4">
    <source>
        <dbReference type="ARBA" id="ARBA00022840"/>
    </source>
</evidence>
<dbReference type="PROSITE" id="PS00108">
    <property type="entry name" value="PROTEIN_KINASE_ST"/>
    <property type="match status" value="1"/>
</dbReference>
<comment type="caution">
    <text evidence="8">The sequence shown here is derived from an EMBL/GenBank/DDBJ whole genome shotgun (WGS) entry which is preliminary data.</text>
</comment>
<sequence>MISRPAKDAMKVGDIFAGRYLILEEIGYGGFALVFKAQDLSSTAKTKPFVALKVMQMDLDSTPEERLKTEQSLNLEKDALAKFSFSENVVGLKNFAQIDSYFYMVLELVDGKQNFSQIFQHYFSQLSTREIIYYFSQIAQGLSEIHNAGITHRDIKPGNIMVTKDEVVKISDFGIARFLDILKYDNPVFESFQGTPKFASPEQSWDFKTSYTQSDIYSVGIMLYEFSTGVAPFEQFVIFPKTNKGDNQKHRYILNQQIREEIVRPRVFNPNIPQALENIIVKALAKDVNDRFATFKEFTDELQHILDNNNAKELPLFSEIKDKKFVSKQLQKSREFKYKLFFKMFEKKIIIPFWILIVVVFLVLVILVLAG</sequence>
<keyword evidence="6" id="KW-1133">Transmembrane helix</keyword>
<evidence type="ECO:0000313" key="8">
    <source>
        <dbReference type="EMBL" id="PPE06167.1"/>
    </source>
</evidence>
<dbReference type="InterPro" id="IPR000719">
    <property type="entry name" value="Prot_kinase_dom"/>
</dbReference>
<dbReference type="GO" id="GO:0042594">
    <property type="term" value="P:response to starvation"/>
    <property type="evidence" value="ECO:0007669"/>
    <property type="project" value="TreeGrafter"/>
</dbReference>
<feature type="transmembrane region" description="Helical" evidence="6">
    <location>
        <begin position="349"/>
        <end position="370"/>
    </location>
</feature>
<evidence type="ECO:0000256" key="1">
    <source>
        <dbReference type="ARBA" id="ARBA00022679"/>
    </source>
</evidence>
<dbReference type="Gene3D" id="3.30.200.20">
    <property type="entry name" value="Phosphorylase Kinase, domain 1"/>
    <property type="match status" value="1"/>
</dbReference>
<keyword evidence="6" id="KW-0812">Transmembrane</keyword>
<evidence type="ECO:0000313" key="9">
    <source>
        <dbReference type="Proteomes" id="UP000237865"/>
    </source>
</evidence>
<feature type="binding site" evidence="5">
    <location>
        <position position="53"/>
    </location>
    <ligand>
        <name>ATP</name>
        <dbReference type="ChEBI" id="CHEBI:30616"/>
    </ligand>
</feature>
<dbReference type="PROSITE" id="PS00107">
    <property type="entry name" value="PROTEIN_KINASE_ATP"/>
    <property type="match status" value="1"/>
</dbReference>
<dbReference type="InterPro" id="IPR011009">
    <property type="entry name" value="Kinase-like_dom_sf"/>
</dbReference>
<dbReference type="InterPro" id="IPR017441">
    <property type="entry name" value="Protein_kinase_ATP_BS"/>
</dbReference>
<keyword evidence="9" id="KW-1185">Reference proteome</keyword>
<keyword evidence="2 5" id="KW-0547">Nucleotide-binding</keyword>
<dbReference type="AlphaFoldDB" id="A0A2S5RFV0"/>
<gene>
    <name evidence="8" type="primary">prkC</name>
    <name evidence="8" type="ORF">ELUCI_v1c04580</name>
</gene>
<accession>A0A2S5RFV0</accession>
<dbReference type="EMBL" id="PHNE01000001">
    <property type="protein sequence ID" value="PPE06167.1"/>
    <property type="molecule type" value="Genomic_DNA"/>
</dbReference>
<reference evidence="8 9" key="1">
    <citation type="submission" date="2017-11" db="EMBL/GenBank/DDBJ databases">
        <title>Genome sequence of Entomoplasma lucivorax PIPN-2 (ATCC 49196).</title>
        <authorList>
            <person name="Lo W.-S."/>
            <person name="Gasparich G.E."/>
            <person name="Kuo C.-H."/>
        </authorList>
    </citation>
    <scope>NUCLEOTIDE SEQUENCE [LARGE SCALE GENOMIC DNA]</scope>
    <source>
        <strain evidence="8 9">PIPN-2</strain>
    </source>
</reference>
<evidence type="ECO:0000259" key="7">
    <source>
        <dbReference type="PROSITE" id="PS50011"/>
    </source>
</evidence>
<dbReference type="SUPFAM" id="SSF56112">
    <property type="entry name" value="Protein kinase-like (PK-like)"/>
    <property type="match status" value="1"/>
</dbReference>
<dbReference type="CDD" id="cd14014">
    <property type="entry name" value="STKc_PknB_like"/>
    <property type="match status" value="1"/>
</dbReference>
<evidence type="ECO:0000256" key="2">
    <source>
        <dbReference type="ARBA" id="ARBA00022741"/>
    </source>
</evidence>
<feature type="domain" description="Protein kinase" evidence="7">
    <location>
        <begin position="20"/>
        <end position="306"/>
    </location>
</feature>
<dbReference type="Proteomes" id="UP000237865">
    <property type="component" value="Unassembled WGS sequence"/>
</dbReference>
<dbReference type="PANTHER" id="PTHR24348:SF22">
    <property type="entry name" value="NON-SPECIFIC SERINE_THREONINE PROTEIN KINASE"/>
    <property type="match status" value="1"/>
</dbReference>
<keyword evidence="8" id="KW-0723">Serine/threonine-protein kinase</keyword>
<dbReference type="GO" id="GO:0004674">
    <property type="term" value="F:protein serine/threonine kinase activity"/>
    <property type="evidence" value="ECO:0007669"/>
    <property type="project" value="UniProtKB-KW"/>
</dbReference>
<dbReference type="GO" id="GO:0005776">
    <property type="term" value="C:autophagosome"/>
    <property type="evidence" value="ECO:0007669"/>
    <property type="project" value="TreeGrafter"/>
</dbReference>
<dbReference type="GO" id="GO:0005524">
    <property type="term" value="F:ATP binding"/>
    <property type="evidence" value="ECO:0007669"/>
    <property type="project" value="UniProtKB-UniRule"/>
</dbReference>
<organism evidence="8 9">
    <name type="scientific">Williamsoniiplasma lucivorax</name>
    <dbReference type="NCBI Taxonomy" id="209274"/>
    <lineage>
        <taxon>Bacteria</taxon>
        <taxon>Bacillati</taxon>
        <taxon>Mycoplasmatota</taxon>
        <taxon>Mollicutes</taxon>
        <taxon>Entomoplasmatales</taxon>
        <taxon>Williamsoniiplasma</taxon>
    </lineage>
</organism>
<dbReference type="GO" id="GO:0034045">
    <property type="term" value="C:phagophore assembly site membrane"/>
    <property type="evidence" value="ECO:0007669"/>
    <property type="project" value="TreeGrafter"/>
</dbReference>
<dbReference type="PROSITE" id="PS50011">
    <property type="entry name" value="PROTEIN_KINASE_DOM"/>
    <property type="match status" value="1"/>
</dbReference>
<dbReference type="SMART" id="SM00220">
    <property type="entry name" value="S_TKc"/>
    <property type="match status" value="1"/>
</dbReference>
<dbReference type="PANTHER" id="PTHR24348">
    <property type="entry name" value="SERINE/THREONINE-PROTEIN KINASE UNC-51-RELATED"/>
    <property type="match status" value="1"/>
</dbReference>
<dbReference type="InterPro" id="IPR045269">
    <property type="entry name" value="Atg1-like"/>
</dbReference>
<proteinExistence type="predicted"/>
<dbReference type="RefSeq" id="WP_051437402.1">
    <property type="nucleotide sequence ID" value="NZ_PHNE01000001.1"/>
</dbReference>
<dbReference type="GO" id="GO:0005829">
    <property type="term" value="C:cytosol"/>
    <property type="evidence" value="ECO:0007669"/>
    <property type="project" value="TreeGrafter"/>
</dbReference>
<evidence type="ECO:0000256" key="6">
    <source>
        <dbReference type="SAM" id="Phobius"/>
    </source>
</evidence>